<feature type="domain" description="Bacterial virulence protein VirB8" evidence="6">
    <location>
        <begin position="23"/>
        <end position="230"/>
    </location>
</feature>
<dbReference type="EMBL" id="LVEA01000031">
    <property type="protein sequence ID" value="KYL04721.1"/>
    <property type="molecule type" value="Genomic_DNA"/>
</dbReference>
<gene>
    <name evidence="7" type="ORF">A2J07_05290</name>
</gene>
<evidence type="ECO:0000256" key="3">
    <source>
        <dbReference type="ARBA" id="ARBA00022989"/>
    </source>
</evidence>
<keyword evidence="3 5" id="KW-1133">Transmembrane helix</keyword>
<dbReference type="SUPFAM" id="SSF54427">
    <property type="entry name" value="NTF2-like"/>
    <property type="match status" value="1"/>
</dbReference>
<dbReference type="Pfam" id="PF04335">
    <property type="entry name" value="VirB8"/>
    <property type="match status" value="1"/>
</dbReference>
<evidence type="ECO:0000313" key="7">
    <source>
        <dbReference type="EMBL" id="KYL04721.1"/>
    </source>
</evidence>
<evidence type="ECO:0000256" key="2">
    <source>
        <dbReference type="ARBA" id="ARBA00022692"/>
    </source>
</evidence>
<evidence type="ECO:0000256" key="5">
    <source>
        <dbReference type="SAM" id="Phobius"/>
    </source>
</evidence>
<keyword evidence="2 5" id="KW-0812">Transmembrane</keyword>
<dbReference type="Gene3D" id="3.10.450.230">
    <property type="entry name" value="VirB8 protein"/>
    <property type="match status" value="1"/>
</dbReference>
<dbReference type="CDD" id="cd16425">
    <property type="entry name" value="TrbF"/>
    <property type="match status" value="1"/>
</dbReference>
<keyword evidence="4 5" id="KW-0472">Membrane</keyword>
<dbReference type="GO" id="GO:0016020">
    <property type="term" value="C:membrane"/>
    <property type="evidence" value="ECO:0007669"/>
    <property type="project" value="UniProtKB-SubCell"/>
</dbReference>
<protein>
    <submittedName>
        <fullName evidence="7">Conjugal transfer protein TrbF</fullName>
    </submittedName>
</protein>
<comment type="caution">
    <text evidence="7">The sequence shown here is derived from an EMBL/GenBank/DDBJ whole genome shotgun (WGS) entry which is preliminary data.</text>
</comment>
<dbReference type="RefSeq" id="WP_062628544.1">
    <property type="nucleotide sequence ID" value="NZ_CAXOUQ010000026.1"/>
</dbReference>
<evidence type="ECO:0000256" key="4">
    <source>
        <dbReference type="ARBA" id="ARBA00023136"/>
    </source>
</evidence>
<dbReference type="AlphaFoldDB" id="A0A162IYT5"/>
<feature type="transmembrane region" description="Helical" evidence="5">
    <location>
        <begin position="44"/>
        <end position="63"/>
    </location>
</feature>
<dbReference type="InterPro" id="IPR035658">
    <property type="entry name" value="TrbF"/>
</dbReference>
<comment type="subcellular location">
    <subcellularLocation>
        <location evidence="1">Membrane</location>
        <topology evidence="1">Single-pass membrane protein</topology>
    </subcellularLocation>
</comment>
<dbReference type="Proteomes" id="UP000075816">
    <property type="component" value="Unassembled WGS sequence"/>
</dbReference>
<evidence type="ECO:0000259" key="6">
    <source>
        <dbReference type="Pfam" id="PF04335"/>
    </source>
</evidence>
<organism evidence="7 8">
    <name type="scientific">Fusobacterium necrophorum subsp. funduliforme</name>
    <dbReference type="NCBI Taxonomy" id="143387"/>
    <lineage>
        <taxon>Bacteria</taxon>
        <taxon>Fusobacteriati</taxon>
        <taxon>Fusobacteriota</taxon>
        <taxon>Fusobacteriia</taxon>
        <taxon>Fusobacteriales</taxon>
        <taxon>Fusobacteriaceae</taxon>
        <taxon>Fusobacterium</taxon>
    </lineage>
</organism>
<sequence>MLFKQKNKRNNKEGKSSWNNYEKAKQEYLEHISKTTNALHSWKLIALFSLITTGISICTVTYLSTRSSLIPYVIEVDQTGNAKGINPAYQTNYEPTEVNIQFYLREFVHNARWISSDIVLQGIFYKKSIALLGREVKEKYNRLVENENWKDMIAEGFTRDVQIESVNKISGTSNSYQIRWRETIYKKGSLVNEKKLSGIFAIEVEQPRELEELKYNPLGIRIQDYHITNEGV</sequence>
<evidence type="ECO:0000256" key="1">
    <source>
        <dbReference type="ARBA" id="ARBA00004167"/>
    </source>
</evidence>
<dbReference type="InterPro" id="IPR032710">
    <property type="entry name" value="NTF2-like_dom_sf"/>
</dbReference>
<name>A0A162IYT5_9FUSO</name>
<proteinExistence type="predicted"/>
<accession>A0A162IYT5</accession>
<dbReference type="eggNOG" id="COG3701">
    <property type="taxonomic scope" value="Bacteria"/>
</dbReference>
<reference evidence="7 8" key="1">
    <citation type="submission" date="2016-03" db="EMBL/GenBank/DDBJ databases">
        <title>Comparative genomics of human isolates of Fusobacterium necrophorum.</title>
        <authorList>
            <person name="Jensen A."/>
            <person name="Bank S."/>
            <person name="Andersen P.S."/>
            <person name="Kristensen L.H."/>
            <person name="Prag J."/>
        </authorList>
    </citation>
    <scope>NUCLEOTIDE SEQUENCE [LARGE SCALE GENOMIC DNA]</scope>
    <source>
        <strain evidence="7 8">LS_1264</strain>
    </source>
</reference>
<dbReference type="InterPro" id="IPR007430">
    <property type="entry name" value="VirB8"/>
</dbReference>
<evidence type="ECO:0000313" key="8">
    <source>
        <dbReference type="Proteomes" id="UP000075816"/>
    </source>
</evidence>